<accession>A0A833LY18</accession>
<evidence type="ECO:0000313" key="2">
    <source>
        <dbReference type="EMBL" id="KAB2931793.1"/>
    </source>
</evidence>
<comment type="caution">
    <text evidence="2">The sequence shown here is derived from an EMBL/GenBank/DDBJ whole genome shotgun (WGS) entry which is preliminary data.</text>
</comment>
<evidence type="ECO:0000313" key="3">
    <source>
        <dbReference type="Proteomes" id="UP000460298"/>
    </source>
</evidence>
<gene>
    <name evidence="2" type="ORF">F9K24_12745</name>
</gene>
<dbReference type="Pfam" id="PF01814">
    <property type="entry name" value="Hemerythrin"/>
    <property type="match status" value="1"/>
</dbReference>
<proteinExistence type="predicted"/>
<reference evidence="2 3" key="1">
    <citation type="submission" date="2019-10" db="EMBL/GenBank/DDBJ databases">
        <title>Extracellular Electron Transfer in a Candidatus Methanoperedens spp. Enrichment Culture.</title>
        <authorList>
            <person name="Berger S."/>
            <person name="Rangel Shaw D."/>
            <person name="Berben T."/>
            <person name="In 'T Zandt M."/>
            <person name="Frank J."/>
            <person name="Reimann J."/>
            <person name="Jetten M.S.M."/>
            <person name="Welte C.U."/>
        </authorList>
    </citation>
    <scope>NUCLEOTIDE SEQUENCE [LARGE SCALE GENOMIC DNA]</scope>
    <source>
        <strain evidence="2">SB12</strain>
    </source>
</reference>
<dbReference type="EMBL" id="WBUI01000012">
    <property type="protein sequence ID" value="KAB2931793.1"/>
    <property type="molecule type" value="Genomic_DNA"/>
</dbReference>
<protein>
    <submittedName>
        <fullName evidence="2">Hemerythrin domain-containing protein</fullName>
    </submittedName>
</protein>
<sequence length="155" mass="17381">MISSSAASHSLFYSRYTMEPWLKDYYGQHARLGELAVRLQKGLEDGQDEAALISVLAELMAVLRLHLALEDHVLYPVLRQSQVAGVAAKAKQFQDEMGSLLPVVVGFIDRWYSVNAVRENAAVFQKEAAGLLEALFTRVRRENQELYPMAEGARI</sequence>
<evidence type="ECO:0000259" key="1">
    <source>
        <dbReference type="Pfam" id="PF01814"/>
    </source>
</evidence>
<feature type="domain" description="Hemerythrin-like" evidence="1">
    <location>
        <begin position="27"/>
        <end position="150"/>
    </location>
</feature>
<organism evidence="2 3">
    <name type="scientific">Leptonema illini</name>
    <dbReference type="NCBI Taxonomy" id="183"/>
    <lineage>
        <taxon>Bacteria</taxon>
        <taxon>Pseudomonadati</taxon>
        <taxon>Spirochaetota</taxon>
        <taxon>Spirochaetia</taxon>
        <taxon>Leptospirales</taxon>
        <taxon>Leptospiraceae</taxon>
        <taxon>Leptonema</taxon>
    </lineage>
</organism>
<dbReference type="Gene3D" id="1.20.120.520">
    <property type="entry name" value="nmb1532 protein domain like"/>
    <property type="match status" value="1"/>
</dbReference>
<dbReference type="Proteomes" id="UP000460298">
    <property type="component" value="Unassembled WGS sequence"/>
</dbReference>
<dbReference type="AlphaFoldDB" id="A0A833LY18"/>
<name>A0A833LY18_9LEPT</name>
<dbReference type="InterPro" id="IPR012312">
    <property type="entry name" value="Hemerythrin-like"/>
</dbReference>